<protein>
    <recommendedName>
        <fullName evidence="7">SANT domain-containing protein</fullName>
    </recommendedName>
</protein>
<feature type="compositionally biased region" description="Basic and acidic residues" evidence="6">
    <location>
        <begin position="8"/>
        <end position="17"/>
    </location>
</feature>
<evidence type="ECO:0000256" key="3">
    <source>
        <dbReference type="ARBA" id="ARBA00022833"/>
    </source>
</evidence>
<dbReference type="SUPFAM" id="SSF46689">
    <property type="entry name" value="Homeodomain-like"/>
    <property type="match status" value="1"/>
</dbReference>
<feature type="region of interest" description="Disordered" evidence="6">
    <location>
        <begin position="173"/>
        <end position="235"/>
    </location>
</feature>
<comment type="caution">
    <text evidence="8">The sequence shown here is derived from an EMBL/GenBank/DDBJ whole genome shotgun (WGS) entry which is preliminary data.</text>
</comment>
<sequence>MGRGSKKRVNEEPEGRSRQKSSKSSSNSSPSYNSGSQQPLRWRAHVAADSYIALCSNITFPSIQLSPYGFTNGSYPLERPTLLGVLTSDLRRGSVIENWSPIEVARFEASLSVYGKQFHVASKIVKTKTTREVIEFYYVWKKTGNYKAWKKGYETIIGDDGYALAGVEFQGTGETLESKGGGDGAEGVTNDDDDEDDDEEEEEDDEEEEVVGLEAKDIKGRGKKYDDDSMDDEEY</sequence>
<gene>
    <name evidence="8" type="ORF">TrCOL_g3861</name>
</gene>
<dbReference type="GO" id="GO:0000122">
    <property type="term" value="P:negative regulation of transcription by RNA polymerase II"/>
    <property type="evidence" value="ECO:0007669"/>
    <property type="project" value="TreeGrafter"/>
</dbReference>
<dbReference type="OrthoDB" id="2193595at2759"/>
<dbReference type="FunFam" id="1.10.10.60:FF:000012">
    <property type="entry name" value="Metastasis-associated 1 family, member 3"/>
    <property type="match status" value="1"/>
</dbReference>
<dbReference type="GO" id="GO:0003677">
    <property type="term" value="F:DNA binding"/>
    <property type="evidence" value="ECO:0007669"/>
    <property type="project" value="UniProtKB-KW"/>
</dbReference>
<evidence type="ECO:0000256" key="1">
    <source>
        <dbReference type="ARBA" id="ARBA00022723"/>
    </source>
</evidence>
<evidence type="ECO:0000256" key="5">
    <source>
        <dbReference type="ARBA" id="ARBA00023242"/>
    </source>
</evidence>
<dbReference type="GO" id="GO:0005654">
    <property type="term" value="C:nucleoplasm"/>
    <property type="evidence" value="ECO:0007669"/>
    <property type="project" value="TreeGrafter"/>
</dbReference>
<evidence type="ECO:0000313" key="9">
    <source>
        <dbReference type="Proteomes" id="UP001165065"/>
    </source>
</evidence>
<keyword evidence="3" id="KW-0862">Zinc</keyword>
<evidence type="ECO:0000256" key="2">
    <source>
        <dbReference type="ARBA" id="ARBA00022771"/>
    </source>
</evidence>
<dbReference type="InterPro" id="IPR017884">
    <property type="entry name" value="SANT_dom"/>
</dbReference>
<evidence type="ECO:0000313" key="8">
    <source>
        <dbReference type="EMBL" id="GMI43002.1"/>
    </source>
</evidence>
<dbReference type="PROSITE" id="PS51293">
    <property type="entry name" value="SANT"/>
    <property type="match status" value="1"/>
</dbReference>
<dbReference type="PANTHER" id="PTHR10865">
    <property type="entry name" value="METASTASIS-ASSOCIATED PROTEIN AND MESODERM INDUCTION EARLY RESPONSE PROTEIN"/>
    <property type="match status" value="1"/>
</dbReference>
<dbReference type="PANTHER" id="PTHR10865:SF28">
    <property type="entry name" value="ELM2 DOMAIN-CONTAINING PROTEIN"/>
    <property type="match status" value="1"/>
</dbReference>
<organism evidence="8 9">
    <name type="scientific">Triparma columacea</name>
    <dbReference type="NCBI Taxonomy" id="722753"/>
    <lineage>
        <taxon>Eukaryota</taxon>
        <taxon>Sar</taxon>
        <taxon>Stramenopiles</taxon>
        <taxon>Ochrophyta</taxon>
        <taxon>Bolidophyceae</taxon>
        <taxon>Parmales</taxon>
        <taxon>Triparmaceae</taxon>
        <taxon>Triparma</taxon>
    </lineage>
</organism>
<feature type="compositionally biased region" description="Basic and acidic residues" evidence="6">
    <location>
        <begin position="214"/>
        <end position="227"/>
    </location>
</feature>
<keyword evidence="9" id="KW-1185">Reference proteome</keyword>
<feature type="region of interest" description="Disordered" evidence="6">
    <location>
        <begin position="1"/>
        <end position="37"/>
    </location>
</feature>
<dbReference type="Gene3D" id="1.10.10.60">
    <property type="entry name" value="Homeodomain-like"/>
    <property type="match status" value="1"/>
</dbReference>
<name>A0A9W7GFZ8_9STRA</name>
<evidence type="ECO:0000256" key="6">
    <source>
        <dbReference type="SAM" id="MobiDB-lite"/>
    </source>
</evidence>
<dbReference type="GO" id="GO:0042826">
    <property type="term" value="F:histone deacetylase binding"/>
    <property type="evidence" value="ECO:0007669"/>
    <property type="project" value="TreeGrafter"/>
</dbReference>
<dbReference type="InterPro" id="IPR009057">
    <property type="entry name" value="Homeodomain-like_sf"/>
</dbReference>
<dbReference type="AlphaFoldDB" id="A0A9W7GFZ8"/>
<keyword evidence="2" id="KW-0863">Zinc-finger</keyword>
<dbReference type="InterPro" id="IPR040138">
    <property type="entry name" value="MIER/MTA"/>
</dbReference>
<dbReference type="GO" id="GO:0003714">
    <property type="term" value="F:transcription corepressor activity"/>
    <property type="evidence" value="ECO:0007669"/>
    <property type="project" value="TreeGrafter"/>
</dbReference>
<feature type="compositionally biased region" description="Acidic residues" evidence="6">
    <location>
        <begin position="189"/>
        <end position="211"/>
    </location>
</feature>
<proteinExistence type="predicted"/>
<keyword evidence="1" id="KW-0479">Metal-binding</keyword>
<dbReference type="Proteomes" id="UP001165065">
    <property type="component" value="Unassembled WGS sequence"/>
</dbReference>
<dbReference type="GO" id="GO:0008270">
    <property type="term" value="F:zinc ion binding"/>
    <property type="evidence" value="ECO:0007669"/>
    <property type="project" value="UniProtKB-KW"/>
</dbReference>
<evidence type="ECO:0000256" key="4">
    <source>
        <dbReference type="ARBA" id="ARBA00023125"/>
    </source>
</evidence>
<dbReference type="EMBL" id="BRYA01001448">
    <property type="protein sequence ID" value="GMI43002.1"/>
    <property type="molecule type" value="Genomic_DNA"/>
</dbReference>
<feature type="domain" description="SANT" evidence="7">
    <location>
        <begin position="94"/>
        <end position="145"/>
    </location>
</feature>
<accession>A0A9W7GFZ8</accession>
<evidence type="ECO:0000259" key="7">
    <source>
        <dbReference type="PROSITE" id="PS51293"/>
    </source>
</evidence>
<keyword evidence="4" id="KW-0238">DNA-binding</keyword>
<keyword evidence="5" id="KW-0539">Nucleus</keyword>
<reference evidence="9" key="1">
    <citation type="journal article" date="2023" name="Commun. Biol.">
        <title>Genome analysis of Parmales, the sister group of diatoms, reveals the evolutionary specialization of diatoms from phago-mixotrophs to photoautotrophs.</title>
        <authorList>
            <person name="Ban H."/>
            <person name="Sato S."/>
            <person name="Yoshikawa S."/>
            <person name="Yamada K."/>
            <person name="Nakamura Y."/>
            <person name="Ichinomiya M."/>
            <person name="Sato N."/>
            <person name="Blanc-Mathieu R."/>
            <person name="Endo H."/>
            <person name="Kuwata A."/>
            <person name="Ogata H."/>
        </authorList>
    </citation>
    <scope>NUCLEOTIDE SEQUENCE [LARGE SCALE GENOMIC DNA]</scope>
</reference>
<feature type="compositionally biased region" description="Low complexity" evidence="6">
    <location>
        <begin position="22"/>
        <end position="37"/>
    </location>
</feature>